<accession>A0A5J4X2U4</accession>
<reference evidence="1 2" key="1">
    <citation type="submission" date="2019-03" db="EMBL/GenBank/DDBJ databases">
        <title>Single cell metagenomics reveals metabolic interactions within the superorganism composed of flagellate Streblomastix strix and complex community of Bacteroidetes bacteria on its surface.</title>
        <authorList>
            <person name="Treitli S.C."/>
            <person name="Kolisko M."/>
            <person name="Husnik F."/>
            <person name="Keeling P."/>
            <person name="Hampl V."/>
        </authorList>
    </citation>
    <scope>NUCLEOTIDE SEQUENCE [LARGE SCALE GENOMIC DNA]</scope>
    <source>
        <strain evidence="1">ST1C</strain>
    </source>
</reference>
<organism evidence="1 2">
    <name type="scientific">Streblomastix strix</name>
    <dbReference type="NCBI Taxonomy" id="222440"/>
    <lineage>
        <taxon>Eukaryota</taxon>
        <taxon>Metamonada</taxon>
        <taxon>Preaxostyla</taxon>
        <taxon>Oxymonadida</taxon>
        <taxon>Streblomastigidae</taxon>
        <taxon>Streblomastix</taxon>
    </lineage>
</organism>
<dbReference type="Proteomes" id="UP000324800">
    <property type="component" value="Unassembled WGS sequence"/>
</dbReference>
<dbReference type="AlphaFoldDB" id="A0A5J4X2U4"/>
<comment type="caution">
    <text evidence="1">The sequence shown here is derived from an EMBL/GenBank/DDBJ whole genome shotgun (WGS) entry which is preliminary data.</text>
</comment>
<gene>
    <name evidence="1" type="ORF">EZS28_002840</name>
</gene>
<name>A0A5J4X2U4_9EUKA</name>
<evidence type="ECO:0000313" key="1">
    <source>
        <dbReference type="EMBL" id="KAA6401637.1"/>
    </source>
</evidence>
<sequence length="97" mass="11201">MQFYILEKLIPTTIALVQQDGIIHIERDNEIVYMLPMQSAENTYELIKNDDILTIMALTRSKTKIATIKVNDKFLPVAITEIPIDTHQQISIKRRSC</sequence>
<proteinExistence type="predicted"/>
<evidence type="ECO:0000313" key="2">
    <source>
        <dbReference type="Proteomes" id="UP000324800"/>
    </source>
</evidence>
<protein>
    <submittedName>
        <fullName evidence="1">Uncharacterized protein</fullName>
    </submittedName>
</protein>
<dbReference type="EMBL" id="SNRW01000358">
    <property type="protein sequence ID" value="KAA6401637.1"/>
    <property type="molecule type" value="Genomic_DNA"/>
</dbReference>